<keyword evidence="2" id="KW-1185">Reference proteome</keyword>
<evidence type="ECO:0000313" key="1">
    <source>
        <dbReference type="EMBL" id="GIY90761.1"/>
    </source>
</evidence>
<proteinExistence type="predicted"/>
<protein>
    <submittedName>
        <fullName evidence="1">Uncharacterized protein</fullName>
    </submittedName>
</protein>
<comment type="caution">
    <text evidence="1">The sequence shown here is derived from an EMBL/GenBank/DDBJ whole genome shotgun (WGS) entry which is preliminary data.</text>
</comment>
<dbReference type="Proteomes" id="UP001054837">
    <property type="component" value="Unassembled WGS sequence"/>
</dbReference>
<gene>
    <name evidence="1" type="ORF">CDAR_575881</name>
</gene>
<reference evidence="1 2" key="1">
    <citation type="submission" date="2021-06" db="EMBL/GenBank/DDBJ databases">
        <title>Caerostris darwini draft genome.</title>
        <authorList>
            <person name="Kono N."/>
            <person name="Arakawa K."/>
        </authorList>
    </citation>
    <scope>NUCLEOTIDE SEQUENCE [LARGE SCALE GENOMIC DNA]</scope>
</reference>
<accession>A0AAV4X781</accession>
<dbReference type="AlphaFoldDB" id="A0AAV4X781"/>
<evidence type="ECO:0000313" key="2">
    <source>
        <dbReference type="Proteomes" id="UP001054837"/>
    </source>
</evidence>
<sequence length="81" mass="9515">MDNLLVFLLINIQTQKTREFWERISVVGVAQWPHCGMGIVAVIYVQPGDKQPKEFKKPRSRLHCDPRSSQKEDLWQFSLFV</sequence>
<dbReference type="EMBL" id="BPLQ01015720">
    <property type="protein sequence ID" value="GIY90761.1"/>
    <property type="molecule type" value="Genomic_DNA"/>
</dbReference>
<name>A0AAV4X781_9ARAC</name>
<organism evidence="1 2">
    <name type="scientific">Caerostris darwini</name>
    <dbReference type="NCBI Taxonomy" id="1538125"/>
    <lineage>
        <taxon>Eukaryota</taxon>
        <taxon>Metazoa</taxon>
        <taxon>Ecdysozoa</taxon>
        <taxon>Arthropoda</taxon>
        <taxon>Chelicerata</taxon>
        <taxon>Arachnida</taxon>
        <taxon>Araneae</taxon>
        <taxon>Araneomorphae</taxon>
        <taxon>Entelegynae</taxon>
        <taxon>Araneoidea</taxon>
        <taxon>Araneidae</taxon>
        <taxon>Caerostris</taxon>
    </lineage>
</organism>